<dbReference type="RefSeq" id="WP_152758215.1">
    <property type="nucleotide sequence ID" value="NZ_WHLY01000002.1"/>
</dbReference>
<evidence type="ECO:0000313" key="2">
    <source>
        <dbReference type="EMBL" id="MPR33173.1"/>
    </source>
</evidence>
<dbReference type="EMBL" id="WHLY01000002">
    <property type="protein sequence ID" value="MPR33173.1"/>
    <property type="molecule type" value="Genomic_DNA"/>
</dbReference>
<gene>
    <name evidence="2" type="ORF">GBK04_07330</name>
</gene>
<evidence type="ECO:0000259" key="1">
    <source>
        <dbReference type="Pfam" id="PF05685"/>
    </source>
</evidence>
<keyword evidence="2" id="KW-0378">Hydrolase</keyword>
<comment type="caution">
    <text evidence="2">The sequence shown here is derived from an EMBL/GenBank/DDBJ whole genome shotgun (WGS) entry which is preliminary data.</text>
</comment>
<keyword evidence="3" id="KW-1185">Reference proteome</keyword>
<dbReference type="GO" id="GO:0004519">
    <property type="term" value="F:endonuclease activity"/>
    <property type="evidence" value="ECO:0007669"/>
    <property type="project" value="UniProtKB-KW"/>
</dbReference>
<protein>
    <submittedName>
        <fullName evidence="2">Uma2 family endonuclease</fullName>
    </submittedName>
</protein>
<dbReference type="SUPFAM" id="SSF52980">
    <property type="entry name" value="Restriction endonuclease-like"/>
    <property type="match status" value="1"/>
</dbReference>
<dbReference type="InterPro" id="IPR008538">
    <property type="entry name" value="Uma2"/>
</dbReference>
<sequence length="193" mass="22162">MTAQPPKKISLKEYLEFEREAEYKSEYYQGEMFAMAGAGRNHNRITENLSIDIGFFLKGKSCRSYSSDLRIHIPANSLYTYPDLLVVCGKEEFIDEKNDTLLNPKIIVEVLSKSTGSYDRGEKFQLYRSIPTLEEYALIDSQRVAAEVFRKSERGFWSLMSENYTLEGSIELSSIGFTLPIRDIYDQTEDLGT</sequence>
<proteinExistence type="predicted"/>
<evidence type="ECO:0000313" key="3">
    <source>
        <dbReference type="Proteomes" id="UP000479293"/>
    </source>
</evidence>
<dbReference type="InterPro" id="IPR011335">
    <property type="entry name" value="Restrct_endonuc-II-like"/>
</dbReference>
<feature type="domain" description="Putative restriction endonuclease" evidence="1">
    <location>
        <begin position="12"/>
        <end position="162"/>
    </location>
</feature>
<accession>A0A7C9FXP4</accession>
<keyword evidence="2" id="KW-0255">Endonuclease</keyword>
<dbReference type="Gene3D" id="3.90.1570.10">
    <property type="entry name" value="tt1808, chain A"/>
    <property type="match status" value="1"/>
</dbReference>
<dbReference type="AlphaFoldDB" id="A0A7C9FXP4"/>
<name>A0A7C9FXP4_9BACT</name>
<dbReference type="Proteomes" id="UP000479293">
    <property type="component" value="Unassembled WGS sequence"/>
</dbReference>
<dbReference type="CDD" id="cd06260">
    <property type="entry name" value="DUF820-like"/>
    <property type="match status" value="1"/>
</dbReference>
<dbReference type="Pfam" id="PF05685">
    <property type="entry name" value="Uma2"/>
    <property type="match status" value="1"/>
</dbReference>
<organism evidence="2 3">
    <name type="scientific">Salmonirosea aquatica</name>
    <dbReference type="NCBI Taxonomy" id="2654236"/>
    <lineage>
        <taxon>Bacteria</taxon>
        <taxon>Pseudomonadati</taxon>
        <taxon>Bacteroidota</taxon>
        <taxon>Cytophagia</taxon>
        <taxon>Cytophagales</taxon>
        <taxon>Spirosomataceae</taxon>
        <taxon>Salmonirosea</taxon>
    </lineage>
</organism>
<dbReference type="PANTHER" id="PTHR36558">
    <property type="entry name" value="GLR1098 PROTEIN"/>
    <property type="match status" value="1"/>
</dbReference>
<dbReference type="PANTHER" id="PTHR36558:SF1">
    <property type="entry name" value="RESTRICTION ENDONUCLEASE DOMAIN-CONTAINING PROTEIN-RELATED"/>
    <property type="match status" value="1"/>
</dbReference>
<keyword evidence="2" id="KW-0540">Nuclease</keyword>
<reference evidence="2 3" key="1">
    <citation type="submission" date="2019-10" db="EMBL/GenBank/DDBJ databases">
        <title>Draft Genome Sequence of Cytophagaceae sp. SJW1-29.</title>
        <authorList>
            <person name="Choi A."/>
        </authorList>
    </citation>
    <scope>NUCLEOTIDE SEQUENCE [LARGE SCALE GENOMIC DNA]</scope>
    <source>
        <strain evidence="2 3">SJW1-29</strain>
    </source>
</reference>
<dbReference type="InterPro" id="IPR012296">
    <property type="entry name" value="Nuclease_put_TT1808"/>
</dbReference>